<dbReference type="RefSeq" id="WP_188721189.1">
    <property type="nucleotide sequence ID" value="NZ_BMIF01000006.1"/>
</dbReference>
<sequence>MLASTALAQTEDELRELGPHVHGIGNLIVAIEGNEIQMEFVAPGMDIVGFEHEADTTRQKRAVEAALADLKEPLTLFELPPSAGCTVTSAEAELVAEGNETEGHEEAEAEADEDYENHHSEFRANYAFTCVDAAQAQSINFRYFDRFRDAHDLNVTFIDENGEVALAVSRNFRYMER</sequence>
<comment type="caution">
    <text evidence="1">The sequence shown here is derived from an EMBL/GenBank/DDBJ whole genome shotgun (WGS) entry which is preliminary data.</text>
</comment>
<dbReference type="InterPro" id="IPR021253">
    <property type="entry name" value="ZrgA-like"/>
</dbReference>
<accession>A0A916W5W5</accession>
<reference evidence="1" key="1">
    <citation type="journal article" date="2014" name="Int. J. Syst. Evol. Microbiol.">
        <title>Complete genome sequence of Corynebacterium casei LMG S-19264T (=DSM 44701T), isolated from a smear-ripened cheese.</title>
        <authorList>
            <consortium name="US DOE Joint Genome Institute (JGI-PGF)"/>
            <person name="Walter F."/>
            <person name="Albersmeier A."/>
            <person name="Kalinowski J."/>
            <person name="Ruckert C."/>
        </authorList>
    </citation>
    <scope>NUCLEOTIDE SEQUENCE</scope>
    <source>
        <strain evidence="1">CGMCC 1.15320</strain>
    </source>
</reference>
<organism evidence="1 2">
    <name type="scientific">Nitratireductor aestuarii</name>
    <dbReference type="NCBI Taxonomy" id="1735103"/>
    <lineage>
        <taxon>Bacteria</taxon>
        <taxon>Pseudomonadati</taxon>
        <taxon>Pseudomonadota</taxon>
        <taxon>Alphaproteobacteria</taxon>
        <taxon>Hyphomicrobiales</taxon>
        <taxon>Phyllobacteriaceae</taxon>
        <taxon>Nitratireductor</taxon>
    </lineage>
</organism>
<dbReference type="AlphaFoldDB" id="A0A916W5W5"/>
<reference evidence="1" key="2">
    <citation type="submission" date="2020-09" db="EMBL/GenBank/DDBJ databases">
        <authorList>
            <person name="Sun Q."/>
            <person name="Zhou Y."/>
        </authorList>
    </citation>
    <scope>NUCLEOTIDE SEQUENCE</scope>
    <source>
        <strain evidence="1">CGMCC 1.15320</strain>
    </source>
</reference>
<dbReference type="Pfam" id="PF10986">
    <property type="entry name" value="ZrgA"/>
    <property type="match status" value="1"/>
</dbReference>
<keyword evidence="2" id="KW-1185">Reference proteome</keyword>
<protein>
    <recommendedName>
        <fullName evidence="3">DUF2796 domain-containing protein</fullName>
    </recommendedName>
</protein>
<proteinExistence type="predicted"/>
<evidence type="ECO:0000313" key="1">
    <source>
        <dbReference type="EMBL" id="GGA68456.1"/>
    </source>
</evidence>
<dbReference type="Proteomes" id="UP000636264">
    <property type="component" value="Unassembled WGS sequence"/>
</dbReference>
<dbReference type="EMBL" id="BMIF01000006">
    <property type="protein sequence ID" value="GGA68456.1"/>
    <property type="molecule type" value="Genomic_DNA"/>
</dbReference>
<gene>
    <name evidence="1" type="ORF">GCM10011385_22850</name>
</gene>
<evidence type="ECO:0008006" key="3">
    <source>
        <dbReference type="Google" id="ProtNLM"/>
    </source>
</evidence>
<name>A0A916W5W5_9HYPH</name>
<evidence type="ECO:0000313" key="2">
    <source>
        <dbReference type="Proteomes" id="UP000636264"/>
    </source>
</evidence>